<feature type="non-terminal residue" evidence="1">
    <location>
        <position position="1"/>
    </location>
</feature>
<comment type="caution">
    <text evidence="1">The sequence shown here is derived from an EMBL/GenBank/DDBJ whole genome shotgun (WGS) entry which is preliminary data.</text>
</comment>
<name>A0A420I8T5_9PEZI</name>
<protein>
    <submittedName>
        <fullName evidence="1">Uncharacterized protein</fullName>
    </submittedName>
</protein>
<gene>
    <name evidence="1" type="ORF">GcM3_111017</name>
</gene>
<keyword evidence="2" id="KW-1185">Reference proteome</keyword>
<evidence type="ECO:0000313" key="2">
    <source>
        <dbReference type="Proteomes" id="UP000283383"/>
    </source>
</evidence>
<sequence length="115" mass="13357">WENLHWIVEAFPINQLKDPLTTSRYKNSYARAVKEVQYLIAYLPTLRAELESPNPSSFSQNFRLAYFDSITHNSHQETKRKREVKELDVVTLSPLSLEANQENSQGAVYQKKSLT</sequence>
<dbReference type="AlphaFoldDB" id="A0A420I8T5"/>
<reference evidence="1 2" key="1">
    <citation type="journal article" date="2018" name="BMC Genomics">
        <title>Comparative genome analyses reveal sequence features reflecting distinct modes of host-adaptation between dicot and monocot powdery mildew.</title>
        <authorList>
            <person name="Wu Y."/>
            <person name="Ma X."/>
            <person name="Pan Z."/>
            <person name="Kale S.D."/>
            <person name="Song Y."/>
            <person name="King H."/>
            <person name="Zhang Q."/>
            <person name="Presley C."/>
            <person name="Deng X."/>
            <person name="Wei C.I."/>
            <person name="Xiao S."/>
        </authorList>
    </citation>
    <scope>NUCLEOTIDE SEQUENCE [LARGE SCALE GENOMIC DNA]</scope>
    <source>
        <strain evidence="1">UMSG3</strain>
    </source>
</reference>
<dbReference type="EMBL" id="MCBQ01011181">
    <property type="protein sequence ID" value="RKF66766.1"/>
    <property type="molecule type" value="Genomic_DNA"/>
</dbReference>
<dbReference type="Proteomes" id="UP000283383">
    <property type="component" value="Unassembled WGS sequence"/>
</dbReference>
<evidence type="ECO:0000313" key="1">
    <source>
        <dbReference type="EMBL" id="RKF66766.1"/>
    </source>
</evidence>
<organism evidence="1 2">
    <name type="scientific">Golovinomyces cichoracearum</name>
    <dbReference type="NCBI Taxonomy" id="62708"/>
    <lineage>
        <taxon>Eukaryota</taxon>
        <taxon>Fungi</taxon>
        <taxon>Dikarya</taxon>
        <taxon>Ascomycota</taxon>
        <taxon>Pezizomycotina</taxon>
        <taxon>Leotiomycetes</taxon>
        <taxon>Erysiphales</taxon>
        <taxon>Erysiphaceae</taxon>
        <taxon>Golovinomyces</taxon>
    </lineage>
</organism>
<accession>A0A420I8T5</accession>
<proteinExistence type="predicted"/>